<dbReference type="Pfam" id="PF00443">
    <property type="entry name" value="UCH"/>
    <property type="match status" value="1"/>
</dbReference>
<sequence length="498" mass="55691">MGTFSVRVKWNKKTYEDVVVDTSKDAETFKETLYSLTGVPVDRQKVMCKGIFKGTLKDDMDMDAMPWKDGVLVAMMGTSTGIPKPPEEETRFVEDMTTAEKQKVSAAEPPGLVNLGNTCYMNSTLQCLRAIPELRESLEASPISASSGDISERMTAALRDLFQQMDDSTDEVVPNGFVQAMRLTFPQFAQTTPRGGFAQQDVDEFYNELMQVLSQKLTDGGSVGLGGKSNAVSALFEVEMSTELRCVESEDEEVVRGSDTQRRLQCNITSEIGTLEEGLKLGMESELEKQSRVLGRNALWKQSSRIHKLPRYLVVQFNRFFWKRTPGSMDHEGVNCKILKPVKFSMALDVYDFCDESLQAILSGPRREHAKELMSRGKAKPSTDEMDAEEDEDEDVQAAMRMSMGADGEDAYPGVTVPDDFRGVYELFGVITHKGRASDSGHYMSWVKQNDGPDSWIVFDDEVPSRCTSEDVAKLYGGGDYDMNYVCFYRVPEDQDSI</sequence>
<dbReference type="GO" id="GO:0061136">
    <property type="term" value="P:regulation of proteasomal protein catabolic process"/>
    <property type="evidence" value="ECO:0007669"/>
    <property type="project" value="TreeGrafter"/>
</dbReference>
<keyword evidence="2 6" id="KW-0645">Protease</keyword>
<evidence type="ECO:0000259" key="8">
    <source>
        <dbReference type="PROSITE" id="PS50235"/>
    </source>
</evidence>
<evidence type="ECO:0000313" key="10">
    <source>
        <dbReference type="Proteomes" id="UP000241890"/>
    </source>
</evidence>
<dbReference type="InterPro" id="IPR038765">
    <property type="entry name" value="Papain-like_cys_pep_sf"/>
</dbReference>
<dbReference type="Gene3D" id="3.90.70.10">
    <property type="entry name" value="Cysteine proteinases"/>
    <property type="match status" value="1"/>
</dbReference>
<feature type="region of interest" description="Disordered" evidence="7">
    <location>
        <begin position="369"/>
        <end position="391"/>
    </location>
</feature>
<evidence type="ECO:0000256" key="1">
    <source>
        <dbReference type="ARBA" id="ARBA00000707"/>
    </source>
</evidence>
<reference evidence="9 10" key="1">
    <citation type="submission" date="2017-12" db="EMBL/GenBank/DDBJ databases">
        <title>Sequencing, de novo assembly and annotation of complete genome of a new Thraustochytrid species, strain FCC1311.</title>
        <authorList>
            <person name="Sedici K."/>
            <person name="Godart F."/>
            <person name="Aiese Cigliano R."/>
            <person name="Sanseverino W."/>
            <person name="Barakat M."/>
            <person name="Ortet P."/>
            <person name="Marechal E."/>
            <person name="Cagnac O."/>
            <person name="Amato A."/>
        </authorList>
    </citation>
    <scope>NUCLEOTIDE SEQUENCE [LARGE SCALE GENOMIC DNA]</scope>
</reference>
<dbReference type="PANTHER" id="PTHR43982">
    <property type="entry name" value="UBIQUITIN CARBOXYL-TERMINAL HYDROLASE"/>
    <property type="match status" value="1"/>
</dbReference>
<keyword evidence="10" id="KW-1185">Reference proteome</keyword>
<keyword evidence="4 6" id="KW-0378">Hydrolase</keyword>
<dbReference type="InterPro" id="IPR018200">
    <property type="entry name" value="USP_CS"/>
</dbReference>
<dbReference type="GO" id="GO:0070628">
    <property type="term" value="F:proteasome binding"/>
    <property type="evidence" value="ECO:0007669"/>
    <property type="project" value="TreeGrafter"/>
</dbReference>
<gene>
    <name evidence="9" type="ORF">FCC1311_086902</name>
</gene>
<comment type="catalytic activity">
    <reaction evidence="1 6">
        <text>Thiol-dependent hydrolysis of ester, thioester, amide, peptide and isopeptide bonds formed by the C-terminal Gly of ubiquitin (a 76-residue protein attached to proteins as an intracellular targeting signal).</text>
        <dbReference type="EC" id="3.4.19.12"/>
    </reaction>
</comment>
<keyword evidence="5 6" id="KW-0788">Thiol protease</keyword>
<dbReference type="GO" id="GO:0004843">
    <property type="term" value="F:cysteine-type deubiquitinase activity"/>
    <property type="evidence" value="ECO:0007669"/>
    <property type="project" value="UniProtKB-UniRule"/>
</dbReference>
<dbReference type="InterPro" id="IPR000626">
    <property type="entry name" value="Ubiquitin-like_dom"/>
</dbReference>
<keyword evidence="3 6" id="KW-0833">Ubl conjugation pathway</keyword>
<dbReference type="EC" id="3.4.19.12" evidence="6"/>
<dbReference type="PROSITE" id="PS00973">
    <property type="entry name" value="USP_2"/>
    <property type="match status" value="1"/>
</dbReference>
<dbReference type="PROSITE" id="PS00972">
    <property type="entry name" value="USP_1"/>
    <property type="match status" value="1"/>
</dbReference>
<dbReference type="CDD" id="cd16104">
    <property type="entry name" value="Ubl_USP14_like"/>
    <property type="match status" value="1"/>
</dbReference>
<proteinExistence type="inferred from homology"/>
<protein>
    <recommendedName>
        <fullName evidence="6">Ubiquitin carboxyl-terminal hydrolase</fullName>
        <ecNumber evidence="6">3.4.19.12</ecNumber>
    </recommendedName>
</protein>
<comment type="similarity">
    <text evidence="6">Belongs to the peptidase C19 family.</text>
</comment>
<evidence type="ECO:0000256" key="2">
    <source>
        <dbReference type="ARBA" id="ARBA00022670"/>
    </source>
</evidence>
<accession>A0A2R5GPC2</accession>
<evidence type="ECO:0000313" key="9">
    <source>
        <dbReference type="EMBL" id="GBG32465.1"/>
    </source>
</evidence>
<dbReference type="AlphaFoldDB" id="A0A2R5GPC2"/>
<evidence type="ECO:0000256" key="4">
    <source>
        <dbReference type="ARBA" id="ARBA00022801"/>
    </source>
</evidence>
<dbReference type="SUPFAM" id="SSF54001">
    <property type="entry name" value="Cysteine proteinases"/>
    <property type="match status" value="1"/>
</dbReference>
<feature type="domain" description="USP" evidence="8">
    <location>
        <begin position="110"/>
        <end position="492"/>
    </location>
</feature>
<name>A0A2R5GPC2_9STRA</name>
<dbReference type="Proteomes" id="UP000241890">
    <property type="component" value="Unassembled WGS sequence"/>
</dbReference>
<dbReference type="InterPro" id="IPR044635">
    <property type="entry name" value="UBP14-like"/>
</dbReference>
<dbReference type="Gene3D" id="3.10.20.90">
    <property type="entry name" value="Phosphatidylinositol 3-kinase Catalytic Subunit, Chain A, domain 1"/>
    <property type="match status" value="1"/>
</dbReference>
<evidence type="ECO:0000256" key="7">
    <source>
        <dbReference type="SAM" id="MobiDB-lite"/>
    </source>
</evidence>
<evidence type="ECO:0000256" key="5">
    <source>
        <dbReference type="ARBA" id="ARBA00022807"/>
    </source>
</evidence>
<organism evidence="9 10">
    <name type="scientific">Hondaea fermentalgiana</name>
    <dbReference type="NCBI Taxonomy" id="2315210"/>
    <lineage>
        <taxon>Eukaryota</taxon>
        <taxon>Sar</taxon>
        <taxon>Stramenopiles</taxon>
        <taxon>Bigyra</taxon>
        <taxon>Labyrinthulomycetes</taxon>
        <taxon>Thraustochytrida</taxon>
        <taxon>Thraustochytriidae</taxon>
        <taxon>Hondaea</taxon>
    </lineage>
</organism>
<evidence type="ECO:0000256" key="3">
    <source>
        <dbReference type="ARBA" id="ARBA00022786"/>
    </source>
</evidence>
<dbReference type="SMART" id="SM00213">
    <property type="entry name" value="UBQ"/>
    <property type="match status" value="1"/>
</dbReference>
<dbReference type="InterPro" id="IPR029071">
    <property type="entry name" value="Ubiquitin-like_domsf"/>
</dbReference>
<dbReference type="InterPro" id="IPR028889">
    <property type="entry name" value="USP"/>
</dbReference>
<evidence type="ECO:0000256" key="6">
    <source>
        <dbReference type="RuleBase" id="RU366025"/>
    </source>
</evidence>
<dbReference type="GO" id="GO:0043161">
    <property type="term" value="P:proteasome-mediated ubiquitin-dependent protein catabolic process"/>
    <property type="evidence" value="ECO:0007669"/>
    <property type="project" value="InterPro"/>
</dbReference>
<dbReference type="EMBL" id="BEYU01000122">
    <property type="protein sequence ID" value="GBG32465.1"/>
    <property type="molecule type" value="Genomic_DNA"/>
</dbReference>
<dbReference type="GO" id="GO:0016579">
    <property type="term" value="P:protein deubiquitination"/>
    <property type="evidence" value="ECO:0007669"/>
    <property type="project" value="InterPro"/>
</dbReference>
<dbReference type="PANTHER" id="PTHR43982:SF1">
    <property type="entry name" value="UBIQUITIN CARBOXYL-TERMINAL HYDROLASE 14"/>
    <property type="match status" value="1"/>
</dbReference>
<dbReference type="SUPFAM" id="SSF54236">
    <property type="entry name" value="Ubiquitin-like"/>
    <property type="match status" value="1"/>
</dbReference>
<dbReference type="InterPro" id="IPR001394">
    <property type="entry name" value="Peptidase_C19_UCH"/>
</dbReference>
<comment type="caution">
    <text evidence="9">The sequence shown here is derived from an EMBL/GenBank/DDBJ whole genome shotgun (WGS) entry which is preliminary data.</text>
</comment>
<dbReference type="InParanoid" id="A0A2R5GPC2"/>
<dbReference type="PROSITE" id="PS50235">
    <property type="entry name" value="USP_3"/>
    <property type="match status" value="1"/>
</dbReference>
<dbReference type="OrthoDB" id="333239at2759"/>
<dbReference type="FunCoup" id="A0A2R5GPC2">
    <property type="interactions" value="603"/>
</dbReference>